<comment type="caution">
    <text evidence="1">The sequence shown here is derived from an EMBL/GenBank/DDBJ whole genome shotgun (WGS) entry which is preliminary data.</text>
</comment>
<protein>
    <submittedName>
        <fullName evidence="1">Uncharacterized protein</fullName>
    </submittedName>
</protein>
<proteinExistence type="predicted"/>
<name>A0A4C1WWB1_EUMVA</name>
<sequence>MDETNEVSIVSISVLPGGGLVVDSTEAYEGGRVGVKMGIVNKSRIVINAHYGTRTATESGYQTRERD</sequence>
<keyword evidence="2" id="KW-1185">Reference proteome</keyword>
<gene>
    <name evidence="1" type="ORF">EVAR_38413_1</name>
</gene>
<reference evidence="1 2" key="1">
    <citation type="journal article" date="2019" name="Commun. Biol.">
        <title>The bagworm genome reveals a unique fibroin gene that provides high tensile strength.</title>
        <authorList>
            <person name="Kono N."/>
            <person name="Nakamura H."/>
            <person name="Ohtoshi R."/>
            <person name="Tomita M."/>
            <person name="Numata K."/>
            <person name="Arakawa K."/>
        </authorList>
    </citation>
    <scope>NUCLEOTIDE SEQUENCE [LARGE SCALE GENOMIC DNA]</scope>
</reference>
<dbReference type="AlphaFoldDB" id="A0A4C1WWB1"/>
<evidence type="ECO:0000313" key="2">
    <source>
        <dbReference type="Proteomes" id="UP000299102"/>
    </source>
</evidence>
<dbReference type="Proteomes" id="UP000299102">
    <property type="component" value="Unassembled WGS sequence"/>
</dbReference>
<accession>A0A4C1WWB1</accession>
<evidence type="ECO:0000313" key="1">
    <source>
        <dbReference type="EMBL" id="GBP55816.1"/>
    </source>
</evidence>
<organism evidence="1 2">
    <name type="scientific">Eumeta variegata</name>
    <name type="common">Bagworm moth</name>
    <name type="synonym">Eumeta japonica</name>
    <dbReference type="NCBI Taxonomy" id="151549"/>
    <lineage>
        <taxon>Eukaryota</taxon>
        <taxon>Metazoa</taxon>
        <taxon>Ecdysozoa</taxon>
        <taxon>Arthropoda</taxon>
        <taxon>Hexapoda</taxon>
        <taxon>Insecta</taxon>
        <taxon>Pterygota</taxon>
        <taxon>Neoptera</taxon>
        <taxon>Endopterygota</taxon>
        <taxon>Lepidoptera</taxon>
        <taxon>Glossata</taxon>
        <taxon>Ditrysia</taxon>
        <taxon>Tineoidea</taxon>
        <taxon>Psychidae</taxon>
        <taxon>Oiketicinae</taxon>
        <taxon>Eumeta</taxon>
    </lineage>
</organism>
<dbReference type="EMBL" id="BGZK01000679">
    <property type="protein sequence ID" value="GBP55816.1"/>
    <property type="molecule type" value="Genomic_DNA"/>
</dbReference>